<dbReference type="InterPro" id="IPR050789">
    <property type="entry name" value="Diverse_Enzym_Activities"/>
</dbReference>
<evidence type="ECO:0000313" key="4">
    <source>
        <dbReference type="Proteomes" id="UP001519287"/>
    </source>
</evidence>
<dbReference type="RefSeq" id="WP_209974744.1">
    <property type="nucleotide sequence ID" value="NZ_JAGGLB010000017.1"/>
</dbReference>
<proteinExistence type="predicted"/>
<protein>
    <submittedName>
        <fullName evidence="3">CubicO group peptidase (Beta-lactamase class C family)</fullName>
    </submittedName>
</protein>
<dbReference type="Gene3D" id="3.40.710.10">
    <property type="entry name" value="DD-peptidase/beta-lactamase superfamily"/>
    <property type="match status" value="1"/>
</dbReference>
<dbReference type="Pfam" id="PF00144">
    <property type="entry name" value="Beta-lactamase"/>
    <property type="match status" value="1"/>
</dbReference>
<evidence type="ECO:0000259" key="2">
    <source>
        <dbReference type="Pfam" id="PF00144"/>
    </source>
</evidence>
<feature type="domain" description="Beta-lactamase-related" evidence="2">
    <location>
        <begin position="32"/>
        <end position="346"/>
    </location>
</feature>
<sequence>MDEQTDFREAANWGISPAQLDGVWEPIREAIRQKLIPGATAAILWKGGQISYASGLAVDTKEKAVPARFNTIYDCASLTKVVATLPVLLLLIDQGKLKLEDPVVHYVPEFDHGGKREITIRHLLTHTSGLAASEDFHTQAWDLERILRSIGNKPLSYEPGKQVIYSDLGFILLGVIAARLLNMNLDQAAKQWIFSPLGMLETGYCPPSELLPRIAATELSQETGTYWHGVVHDENARAAGGISGHAGLFSTAGDLLKYARMWLNSEDSIHHSVLSPSVIAASTGLQTSGISGSRRGLGWVLKGDQADVSGSFSSEAYGHTGFTGTSLYFDPQLDLAAVLLTNRVHYGRGQNITQLRSDFHDAAAALIRP</sequence>
<dbReference type="PANTHER" id="PTHR43283">
    <property type="entry name" value="BETA-LACTAMASE-RELATED"/>
    <property type="match status" value="1"/>
</dbReference>
<reference evidence="3 4" key="1">
    <citation type="submission" date="2021-03" db="EMBL/GenBank/DDBJ databases">
        <title>Genomic Encyclopedia of Type Strains, Phase IV (KMG-IV): sequencing the most valuable type-strain genomes for metagenomic binning, comparative biology and taxonomic classification.</title>
        <authorList>
            <person name="Goeker M."/>
        </authorList>
    </citation>
    <scope>NUCLEOTIDE SEQUENCE [LARGE SCALE GENOMIC DNA]</scope>
    <source>
        <strain evidence="3 4">DSM 26048</strain>
    </source>
</reference>
<name>A0ABS4J011_9BACL</name>
<dbReference type="EMBL" id="JAGGLB010000017">
    <property type="protein sequence ID" value="MBP1993148.1"/>
    <property type="molecule type" value="Genomic_DNA"/>
</dbReference>
<dbReference type="InterPro" id="IPR001466">
    <property type="entry name" value="Beta-lactam-related"/>
</dbReference>
<comment type="caution">
    <text evidence="3">The sequence shown here is derived from an EMBL/GenBank/DDBJ whole genome shotgun (WGS) entry which is preliminary data.</text>
</comment>
<evidence type="ECO:0000256" key="1">
    <source>
        <dbReference type="ARBA" id="ARBA00022801"/>
    </source>
</evidence>
<accession>A0ABS4J011</accession>
<organism evidence="3 4">
    <name type="scientific">Paenibacillus eucommiae</name>
    <dbReference type="NCBI Taxonomy" id="1355755"/>
    <lineage>
        <taxon>Bacteria</taxon>
        <taxon>Bacillati</taxon>
        <taxon>Bacillota</taxon>
        <taxon>Bacilli</taxon>
        <taxon>Bacillales</taxon>
        <taxon>Paenibacillaceae</taxon>
        <taxon>Paenibacillus</taxon>
    </lineage>
</organism>
<evidence type="ECO:0000313" key="3">
    <source>
        <dbReference type="EMBL" id="MBP1993148.1"/>
    </source>
</evidence>
<keyword evidence="1" id="KW-0378">Hydrolase</keyword>
<keyword evidence="4" id="KW-1185">Reference proteome</keyword>
<dbReference type="SUPFAM" id="SSF56601">
    <property type="entry name" value="beta-lactamase/transpeptidase-like"/>
    <property type="match status" value="1"/>
</dbReference>
<dbReference type="InterPro" id="IPR012338">
    <property type="entry name" value="Beta-lactam/transpept-like"/>
</dbReference>
<gene>
    <name evidence="3" type="ORF">J2Z66_004765</name>
</gene>
<dbReference type="Proteomes" id="UP001519287">
    <property type="component" value="Unassembled WGS sequence"/>
</dbReference>
<dbReference type="PANTHER" id="PTHR43283:SF11">
    <property type="entry name" value="BETA-LACTAMASE-RELATED DOMAIN-CONTAINING PROTEIN"/>
    <property type="match status" value="1"/>
</dbReference>